<feature type="domain" description="Homeobox" evidence="10">
    <location>
        <begin position="342"/>
        <end position="405"/>
    </location>
</feature>
<evidence type="ECO:0000256" key="7">
    <source>
        <dbReference type="ARBA" id="ARBA00023242"/>
    </source>
</evidence>
<comment type="subcellular location">
    <subcellularLocation>
        <location evidence="1 8">Nucleus</location>
    </subcellularLocation>
</comment>
<evidence type="ECO:0000256" key="4">
    <source>
        <dbReference type="ARBA" id="ARBA00023125"/>
    </source>
</evidence>
<dbReference type="InterPro" id="IPR006563">
    <property type="entry name" value="POX_dom"/>
</dbReference>
<dbReference type="GO" id="GO:0003677">
    <property type="term" value="F:DNA binding"/>
    <property type="evidence" value="ECO:0007669"/>
    <property type="project" value="UniProtKB-UniRule"/>
</dbReference>
<dbReference type="AlphaFoldDB" id="A0A8J5H0G5"/>
<dbReference type="CDD" id="cd00086">
    <property type="entry name" value="homeodomain"/>
    <property type="match status" value="1"/>
</dbReference>
<feature type="compositionally biased region" description="Polar residues" evidence="9">
    <location>
        <begin position="415"/>
        <end position="428"/>
    </location>
</feature>
<protein>
    <recommendedName>
        <fullName evidence="10">Homeobox domain-containing protein</fullName>
    </recommendedName>
</protein>
<accession>A0A8J5H0G5</accession>
<name>A0A8J5H0G5_ZINOF</name>
<evidence type="ECO:0000256" key="2">
    <source>
        <dbReference type="ARBA" id="ARBA00006454"/>
    </source>
</evidence>
<evidence type="ECO:0000256" key="8">
    <source>
        <dbReference type="PROSITE-ProRule" id="PRU00108"/>
    </source>
</evidence>
<evidence type="ECO:0000256" key="9">
    <source>
        <dbReference type="SAM" id="MobiDB-lite"/>
    </source>
</evidence>
<organism evidence="11 12">
    <name type="scientific">Zingiber officinale</name>
    <name type="common">Ginger</name>
    <name type="synonym">Amomum zingiber</name>
    <dbReference type="NCBI Taxonomy" id="94328"/>
    <lineage>
        <taxon>Eukaryota</taxon>
        <taxon>Viridiplantae</taxon>
        <taxon>Streptophyta</taxon>
        <taxon>Embryophyta</taxon>
        <taxon>Tracheophyta</taxon>
        <taxon>Spermatophyta</taxon>
        <taxon>Magnoliopsida</taxon>
        <taxon>Liliopsida</taxon>
        <taxon>Zingiberales</taxon>
        <taxon>Zingiberaceae</taxon>
        <taxon>Zingiber</taxon>
    </lineage>
</organism>
<evidence type="ECO:0000313" key="12">
    <source>
        <dbReference type="Proteomes" id="UP000734854"/>
    </source>
</evidence>
<dbReference type="InterPro" id="IPR008422">
    <property type="entry name" value="KN_HD"/>
</dbReference>
<sequence>MTSSTADRFGGGDAGAGDDQQLLLHHQHPQMYYHLPQHSRREKLRFPAAAAEESPASTSLLLLHEPSAAAAPIYAGGNSLAAFHSASTSPSYYSHSNYGSVAQFDGHGALPVSPPPQQGPRHQIPTQGFSLSLSSSPSARPRSHLAGRPAPLGPFTGYAAVLNRSRFLEPTRRLLEEVCHVGPSQASADGRGCSSRGVFLPELLLDADPPPREPAVLVDDRGMAEDLAGSGAEQQWKKTTLISMLDEVCRRYKQYYRQVQDVITSFESVAGLSSAAPYASIALKIMSKHFRCLKNIISDQLCQVNTGSKADAREDGSSFGLLNNGFLQRAANTTDHALAAQPHIWRPQRGLPERAVSVLRAWLFEHFLHPYPTDVDKHNLAKQTGLTRNQVSNWFINARVRLWKPMVEEIHSLEMQQQKNKTSETSHQPPLPSSKPTPFASSHQFQAAGTQSSSRLSSAETINFSYAGIGSPARGNVVSLTLGLQNNNGVRFAGESMPVSVASRFGLEECNDPYLVGAFGGQERQFGKDRLLHDFVG</sequence>
<dbReference type="PROSITE" id="PS50071">
    <property type="entry name" value="HOMEOBOX_2"/>
    <property type="match status" value="1"/>
</dbReference>
<evidence type="ECO:0000256" key="5">
    <source>
        <dbReference type="ARBA" id="ARBA00023155"/>
    </source>
</evidence>
<keyword evidence="5 8" id="KW-0371">Homeobox</keyword>
<dbReference type="Pfam" id="PF05920">
    <property type="entry name" value="Homeobox_KN"/>
    <property type="match status" value="1"/>
</dbReference>
<dbReference type="GO" id="GO:0006355">
    <property type="term" value="P:regulation of DNA-templated transcription"/>
    <property type="evidence" value="ECO:0007669"/>
    <property type="project" value="InterPro"/>
</dbReference>
<feature type="region of interest" description="Disordered" evidence="9">
    <location>
        <begin position="106"/>
        <end position="149"/>
    </location>
</feature>
<keyword evidence="3" id="KW-0805">Transcription regulation</keyword>
<feature type="region of interest" description="Disordered" evidence="9">
    <location>
        <begin position="415"/>
        <end position="454"/>
    </location>
</feature>
<dbReference type="FunFam" id="1.10.10.60:FF:000117">
    <property type="entry name" value="BEL1-like homeodomain protein 9"/>
    <property type="match status" value="1"/>
</dbReference>
<evidence type="ECO:0000256" key="6">
    <source>
        <dbReference type="ARBA" id="ARBA00023163"/>
    </source>
</evidence>
<evidence type="ECO:0000259" key="10">
    <source>
        <dbReference type="PROSITE" id="PS50071"/>
    </source>
</evidence>
<dbReference type="Pfam" id="PF07526">
    <property type="entry name" value="POX"/>
    <property type="match status" value="1"/>
</dbReference>
<keyword evidence="7 8" id="KW-0539">Nucleus</keyword>
<dbReference type="Proteomes" id="UP000734854">
    <property type="component" value="Unassembled WGS sequence"/>
</dbReference>
<comment type="similarity">
    <text evidence="2">Belongs to the TALE/BELL homeobox family.</text>
</comment>
<evidence type="ECO:0000256" key="3">
    <source>
        <dbReference type="ARBA" id="ARBA00023015"/>
    </source>
</evidence>
<reference evidence="11 12" key="1">
    <citation type="submission" date="2020-08" db="EMBL/GenBank/DDBJ databases">
        <title>Plant Genome Project.</title>
        <authorList>
            <person name="Zhang R.-G."/>
        </authorList>
    </citation>
    <scope>NUCLEOTIDE SEQUENCE [LARGE SCALE GENOMIC DNA]</scope>
    <source>
        <tissue evidence="11">Rhizome</tissue>
    </source>
</reference>
<gene>
    <name evidence="11" type="ORF">ZIOFF_021574</name>
</gene>
<evidence type="ECO:0000313" key="11">
    <source>
        <dbReference type="EMBL" id="KAG6518171.1"/>
    </source>
</evidence>
<dbReference type="OrthoDB" id="10056939at2759"/>
<keyword evidence="4 8" id="KW-0238">DNA-binding</keyword>
<dbReference type="PANTHER" id="PTHR11850">
    <property type="entry name" value="HOMEOBOX PROTEIN TRANSCRIPTION FACTORS"/>
    <property type="match status" value="1"/>
</dbReference>
<keyword evidence="12" id="KW-1185">Reference proteome</keyword>
<keyword evidence="6" id="KW-0804">Transcription</keyword>
<dbReference type="SMART" id="SM00574">
    <property type="entry name" value="POX"/>
    <property type="match status" value="1"/>
</dbReference>
<dbReference type="GO" id="GO:0005634">
    <property type="term" value="C:nucleus"/>
    <property type="evidence" value="ECO:0007669"/>
    <property type="project" value="UniProtKB-SubCell"/>
</dbReference>
<comment type="caution">
    <text evidence="11">The sequence shown here is derived from an EMBL/GenBank/DDBJ whole genome shotgun (WGS) entry which is preliminary data.</text>
</comment>
<feature type="compositionally biased region" description="Polar residues" evidence="9">
    <location>
        <begin position="436"/>
        <end position="454"/>
    </location>
</feature>
<dbReference type="EMBL" id="JACMSC010000006">
    <property type="protein sequence ID" value="KAG6518171.1"/>
    <property type="molecule type" value="Genomic_DNA"/>
</dbReference>
<dbReference type="InterPro" id="IPR050224">
    <property type="entry name" value="TALE_homeobox"/>
</dbReference>
<dbReference type="InterPro" id="IPR001356">
    <property type="entry name" value="HD"/>
</dbReference>
<evidence type="ECO:0000256" key="1">
    <source>
        <dbReference type="ARBA" id="ARBA00004123"/>
    </source>
</evidence>
<dbReference type="SMART" id="SM00389">
    <property type="entry name" value="HOX"/>
    <property type="match status" value="1"/>
</dbReference>
<feature type="DNA-binding region" description="Homeobox" evidence="8">
    <location>
        <begin position="344"/>
        <end position="406"/>
    </location>
</feature>
<proteinExistence type="inferred from homology"/>
<feature type="compositionally biased region" description="Low complexity" evidence="9">
    <location>
        <begin position="130"/>
        <end position="140"/>
    </location>
</feature>